<protein>
    <submittedName>
        <fullName evidence="1">Uncharacterized protein</fullName>
    </submittedName>
</protein>
<dbReference type="EMBL" id="AMCI01008626">
    <property type="protein sequence ID" value="EJW90767.1"/>
    <property type="molecule type" value="Genomic_DNA"/>
</dbReference>
<feature type="non-terminal residue" evidence="1">
    <location>
        <position position="31"/>
    </location>
</feature>
<comment type="caution">
    <text evidence="1">The sequence shown here is derived from an EMBL/GenBank/DDBJ whole genome shotgun (WGS) entry which is preliminary data.</text>
</comment>
<accession>J9FMC1</accession>
<reference evidence="1" key="1">
    <citation type="journal article" date="2012" name="PLoS ONE">
        <title>Gene sets for utilization of primary and secondary nutrition supplies in the distal gut of endangered iberian lynx.</title>
        <authorList>
            <person name="Alcaide M."/>
            <person name="Messina E."/>
            <person name="Richter M."/>
            <person name="Bargiela R."/>
            <person name="Peplies J."/>
            <person name="Huws S.A."/>
            <person name="Newbold C.J."/>
            <person name="Golyshin P.N."/>
            <person name="Simon M.A."/>
            <person name="Lopez G."/>
            <person name="Yakimov M.M."/>
            <person name="Ferrer M."/>
        </authorList>
    </citation>
    <scope>NUCLEOTIDE SEQUENCE</scope>
</reference>
<proteinExistence type="predicted"/>
<name>J9FMC1_9ZZZZ</name>
<gene>
    <name evidence="1" type="ORF">EVA_21125</name>
</gene>
<dbReference type="AlphaFoldDB" id="J9FMC1"/>
<evidence type="ECO:0000313" key="1">
    <source>
        <dbReference type="EMBL" id="EJW90767.1"/>
    </source>
</evidence>
<organism evidence="1">
    <name type="scientific">gut metagenome</name>
    <dbReference type="NCBI Taxonomy" id="749906"/>
    <lineage>
        <taxon>unclassified sequences</taxon>
        <taxon>metagenomes</taxon>
        <taxon>organismal metagenomes</taxon>
    </lineage>
</organism>
<sequence length="31" mass="3474">MNREGQCSLSKTVIRSVSGVDSDKKYRQETA</sequence>